<evidence type="ECO:0000313" key="2">
    <source>
        <dbReference type="Proteomes" id="UP000887575"/>
    </source>
</evidence>
<evidence type="ECO:0000313" key="3">
    <source>
        <dbReference type="WBParaSite" id="MBELARI_LOCUS11199"/>
    </source>
</evidence>
<dbReference type="Gene3D" id="3.80.10.10">
    <property type="entry name" value="Ribonuclease Inhibitor"/>
    <property type="match status" value="1"/>
</dbReference>
<dbReference type="InterPro" id="IPR001810">
    <property type="entry name" value="F-box_dom"/>
</dbReference>
<protein>
    <recommendedName>
        <fullName evidence="1">F-box domain-containing protein</fullName>
    </recommendedName>
</protein>
<evidence type="ECO:0000259" key="1">
    <source>
        <dbReference type="PROSITE" id="PS50181"/>
    </source>
</evidence>
<dbReference type="AlphaFoldDB" id="A0AAF3EB93"/>
<dbReference type="Proteomes" id="UP000887575">
    <property type="component" value="Unassembled WGS sequence"/>
</dbReference>
<name>A0AAF3EB93_9BILA</name>
<reference evidence="3" key="1">
    <citation type="submission" date="2024-02" db="UniProtKB">
        <authorList>
            <consortium name="WormBaseParasite"/>
        </authorList>
    </citation>
    <scope>IDENTIFICATION</scope>
</reference>
<dbReference type="WBParaSite" id="MBELARI_LOCUS11199">
    <property type="protein sequence ID" value="MBELARI_LOCUS11199"/>
    <property type="gene ID" value="MBELARI_LOCUS11199"/>
</dbReference>
<dbReference type="PROSITE" id="PS50181">
    <property type="entry name" value="FBOX"/>
    <property type="match status" value="1"/>
</dbReference>
<organism evidence="2 3">
    <name type="scientific">Mesorhabditis belari</name>
    <dbReference type="NCBI Taxonomy" id="2138241"/>
    <lineage>
        <taxon>Eukaryota</taxon>
        <taxon>Metazoa</taxon>
        <taxon>Ecdysozoa</taxon>
        <taxon>Nematoda</taxon>
        <taxon>Chromadorea</taxon>
        <taxon>Rhabditida</taxon>
        <taxon>Rhabditina</taxon>
        <taxon>Rhabditomorpha</taxon>
        <taxon>Rhabditoidea</taxon>
        <taxon>Rhabditidae</taxon>
        <taxon>Mesorhabditinae</taxon>
        <taxon>Mesorhabditis</taxon>
    </lineage>
</organism>
<sequence length="518" mass="59185">MQRKRRRRELIEQKGNSLLEEHHVSPGSDVVSKVLITNSPQFSPRSSRKHADYFPFDFLPKHVQEKILDFIPLRNRVCLERVSCTWRHILLDSWKKIKSVSIPGTLTELLQLRPISDTHVCGLLHKCGKYLTTVDLYLPQHFITAQHVLYTMSNLCMSIKSLTLRTELDEIAMTYLLKTYVDFFAQLKELEIFYNGTHSIHNGLRAISRSMHSIESFRLECYSLPLNIASLFPASNQLKRFAIRMKNRSALPSISTSASQMHGHPLILDTRVHNSFIGDFFAYLSDVYPCLEELEVSILATSITNEDRLCYHLARIGSQRRMKKLSLGLVTIGQWWGSTALRSISAFHSLRELSLTACQLPYDFAAIINIAGLGETLTSLRLSVIGHLDASRLRELFSTLPQLRHFSLNYTPEFPAPLNIDVHLFVNMFMFCYRLSYLELVECPGVDRVALVQALHSAFHDTAQYSNECLEYTVRLRMVGGSTLANRRKRGLKCCATVDLRAFVHILSMTCLGFKNPN</sequence>
<accession>A0AAF3EB93</accession>
<dbReference type="SUPFAM" id="SSF81383">
    <property type="entry name" value="F-box domain"/>
    <property type="match status" value="1"/>
</dbReference>
<dbReference type="InterPro" id="IPR032675">
    <property type="entry name" value="LRR_dom_sf"/>
</dbReference>
<dbReference type="InterPro" id="IPR036047">
    <property type="entry name" value="F-box-like_dom_sf"/>
</dbReference>
<keyword evidence="2" id="KW-1185">Reference proteome</keyword>
<feature type="domain" description="F-box" evidence="1">
    <location>
        <begin position="53"/>
        <end position="97"/>
    </location>
</feature>
<proteinExistence type="predicted"/>
<dbReference type="SUPFAM" id="SSF52047">
    <property type="entry name" value="RNI-like"/>
    <property type="match status" value="1"/>
</dbReference>